<dbReference type="Gene3D" id="3.90.550.10">
    <property type="entry name" value="Spore Coat Polysaccharide Biosynthesis Protein SpsA, Chain A"/>
    <property type="match status" value="1"/>
</dbReference>
<feature type="domain" description="Glycosyltransferase 2-like" evidence="1">
    <location>
        <begin position="13"/>
        <end position="135"/>
    </location>
</feature>
<keyword evidence="2" id="KW-0808">Transferase</keyword>
<keyword evidence="3" id="KW-1185">Reference proteome</keyword>
<dbReference type="EMBL" id="PQVF01000016">
    <property type="protein sequence ID" value="POY34910.1"/>
    <property type="molecule type" value="Genomic_DNA"/>
</dbReference>
<reference evidence="2 3" key="1">
    <citation type="submission" date="2018-01" db="EMBL/GenBank/DDBJ databases">
        <authorList>
            <person name="Gaut B.S."/>
            <person name="Morton B.R."/>
            <person name="Clegg M.T."/>
            <person name="Duvall M.R."/>
        </authorList>
    </citation>
    <scope>NUCLEOTIDE SEQUENCE [LARGE SCALE GENOMIC DNA]</scope>
    <source>
        <strain evidence="2 3">HR-AV</strain>
    </source>
</reference>
<evidence type="ECO:0000259" key="1">
    <source>
        <dbReference type="Pfam" id="PF00535"/>
    </source>
</evidence>
<dbReference type="SUPFAM" id="SSF53448">
    <property type="entry name" value="Nucleotide-diphospho-sugar transferases"/>
    <property type="match status" value="1"/>
</dbReference>
<dbReference type="InterPro" id="IPR001173">
    <property type="entry name" value="Glyco_trans_2-like"/>
</dbReference>
<dbReference type="PANTHER" id="PTHR22916">
    <property type="entry name" value="GLYCOSYLTRANSFERASE"/>
    <property type="match status" value="1"/>
</dbReference>
<proteinExistence type="predicted"/>
<dbReference type="GO" id="GO:0016758">
    <property type="term" value="F:hexosyltransferase activity"/>
    <property type="evidence" value="ECO:0007669"/>
    <property type="project" value="UniProtKB-ARBA"/>
</dbReference>
<dbReference type="AlphaFoldDB" id="A0A2S4ZX19"/>
<protein>
    <submittedName>
        <fullName evidence="2">Glycosyltransferase family 2 protein</fullName>
    </submittedName>
</protein>
<evidence type="ECO:0000313" key="3">
    <source>
        <dbReference type="Proteomes" id="UP000236893"/>
    </source>
</evidence>
<dbReference type="RefSeq" id="WP_103790475.1">
    <property type="nucleotide sequence ID" value="NZ_PQVF01000016.1"/>
</dbReference>
<gene>
    <name evidence="2" type="ORF">C3K47_17555</name>
</gene>
<accession>A0A2S4ZX19</accession>
<evidence type="ECO:0000313" key="2">
    <source>
        <dbReference type="EMBL" id="POY34910.1"/>
    </source>
</evidence>
<dbReference type="CDD" id="cd00761">
    <property type="entry name" value="Glyco_tranf_GTA_type"/>
    <property type="match status" value="1"/>
</dbReference>
<name>A0A2S4ZX19_9SPHI</name>
<organism evidence="2 3">
    <name type="scientific">Solitalea longa</name>
    <dbReference type="NCBI Taxonomy" id="2079460"/>
    <lineage>
        <taxon>Bacteria</taxon>
        <taxon>Pseudomonadati</taxon>
        <taxon>Bacteroidota</taxon>
        <taxon>Sphingobacteriia</taxon>
        <taxon>Sphingobacteriales</taxon>
        <taxon>Sphingobacteriaceae</taxon>
        <taxon>Solitalea</taxon>
    </lineage>
</organism>
<sequence length="321" mass="36602">MPDSNINNEIFYSIIIPLYNREHLIASTIESVLTQTIEEKIEVIVVDDGSIDNSAVVVNGFQDPRLKYIYQKNSGATVARNTGIKAAQGKYIAFLDSDDKFLPDHLSNAKTAIQYNPDCVIYSPIIIDRGNGNQFIKPPRAIQAHEPMSEYLLCYRGFIPTCTLVLPTYMAKKVLYREGLPYGQDTDFAIRLFNEGAKFQMLPAPGAICLDIYDLNRVSSKYTSESREAWLRSVRHIITDRAYKGDLGWVVAKGFAKKGRIDKSLYLYLQALFKKCYNPNLAFVIFLQIFLPDRLFRIFADTYINIKKTRKSINMFLGISR</sequence>
<dbReference type="Proteomes" id="UP000236893">
    <property type="component" value="Unassembled WGS sequence"/>
</dbReference>
<comment type="caution">
    <text evidence="2">The sequence shown here is derived from an EMBL/GenBank/DDBJ whole genome shotgun (WGS) entry which is preliminary data.</text>
</comment>
<dbReference type="OrthoDB" id="6638511at2"/>
<dbReference type="Pfam" id="PF00535">
    <property type="entry name" value="Glycos_transf_2"/>
    <property type="match status" value="1"/>
</dbReference>
<dbReference type="InterPro" id="IPR029044">
    <property type="entry name" value="Nucleotide-diphossugar_trans"/>
</dbReference>
<dbReference type="PANTHER" id="PTHR22916:SF3">
    <property type="entry name" value="UDP-GLCNAC:BETAGAL BETA-1,3-N-ACETYLGLUCOSAMINYLTRANSFERASE-LIKE PROTEIN 1"/>
    <property type="match status" value="1"/>
</dbReference>